<dbReference type="PANTHER" id="PTHR12159">
    <property type="entry name" value="G/T AND G/U MISMATCH-SPECIFIC DNA GLYCOSYLASE"/>
    <property type="match status" value="1"/>
</dbReference>
<dbReference type="InterPro" id="IPR015637">
    <property type="entry name" value="MUG/TDG"/>
</dbReference>
<dbReference type="InterPro" id="IPR005122">
    <property type="entry name" value="Uracil-DNA_glycosylase-like"/>
</dbReference>
<feature type="domain" description="Uracil-DNA glycosylase-like" evidence="4">
    <location>
        <begin position="32"/>
        <end position="189"/>
    </location>
</feature>
<keyword evidence="1" id="KW-0227">DNA damage</keyword>
<evidence type="ECO:0000313" key="5">
    <source>
        <dbReference type="EMBL" id="SNC62238.1"/>
    </source>
</evidence>
<evidence type="ECO:0000313" key="6">
    <source>
        <dbReference type="Proteomes" id="UP000198122"/>
    </source>
</evidence>
<dbReference type="EMBL" id="FYEZ01000001">
    <property type="protein sequence ID" value="SNC62238.1"/>
    <property type="molecule type" value="Genomic_DNA"/>
</dbReference>
<dbReference type="RefSeq" id="WP_088817621.1">
    <property type="nucleotide sequence ID" value="NZ_FYEZ01000001.1"/>
</dbReference>
<evidence type="ECO:0000256" key="3">
    <source>
        <dbReference type="ARBA" id="ARBA00023204"/>
    </source>
</evidence>
<keyword evidence="3" id="KW-0234">DNA repair</keyword>
<reference evidence="5 6" key="1">
    <citation type="submission" date="2017-06" db="EMBL/GenBank/DDBJ databases">
        <authorList>
            <person name="Kim H.J."/>
            <person name="Triplett B.A."/>
        </authorList>
    </citation>
    <scope>NUCLEOTIDE SEQUENCE [LARGE SCALE GENOMIC DNA]</scope>
    <source>
        <strain evidence="5 6">DSM 22179</strain>
    </source>
</reference>
<accession>A0A212T879</accession>
<dbReference type="GO" id="GO:0006285">
    <property type="term" value="P:base-excision repair, AP site formation"/>
    <property type="evidence" value="ECO:0007669"/>
    <property type="project" value="InterPro"/>
</dbReference>
<gene>
    <name evidence="5" type="ORF">SAMN05445756_0647</name>
</gene>
<dbReference type="PANTHER" id="PTHR12159:SF9">
    <property type="entry name" value="G_T MISMATCH-SPECIFIC THYMINE DNA GLYCOSYLASE"/>
    <property type="match status" value="1"/>
</dbReference>
<dbReference type="AlphaFoldDB" id="A0A212T879"/>
<evidence type="ECO:0000256" key="1">
    <source>
        <dbReference type="ARBA" id="ARBA00022763"/>
    </source>
</evidence>
<name>A0A212T879_9MICO</name>
<dbReference type="Pfam" id="PF03167">
    <property type="entry name" value="UDG"/>
    <property type="match status" value="1"/>
</dbReference>
<dbReference type="InterPro" id="IPR036895">
    <property type="entry name" value="Uracil-DNA_glycosylase-like_sf"/>
</dbReference>
<keyword evidence="6" id="KW-1185">Reference proteome</keyword>
<dbReference type="Gene3D" id="3.40.470.10">
    <property type="entry name" value="Uracil-DNA glycosylase-like domain"/>
    <property type="match status" value="1"/>
</dbReference>
<keyword evidence="2" id="KW-0378">Hydrolase</keyword>
<dbReference type="OrthoDB" id="9799921at2"/>
<dbReference type="Proteomes" id="UP000198122">
    <property type="component" value="Unassembled WGS sequence"/>
</dbReference>
<dbReference type="SUPFAM" id="SSF52141">
    <property type="entry name" value="Uracil-DNA glycosylase-like"/>
    <property type="match status" value="1"/>
</dbReference>
<dbReference type="GO" id="GO:0008263">
    <property type="term" value="F:pyrimidine-specific mismatch base pair DNA N-glycosylase activity"/>
    <property type="evidence" value="ECO:0007669"/>
    <property type="project" value="TreeGrafter"/>
</dbReference>
<evidence type="ECO:0000256" key="2">
    <source>
        <dbReference type="ARBA" id="ARBA00022801"/>
    </source>
</evidence>
<sequence length="203" mass="21922">MIPRRPSPLGGRRPHRDELDVFAGGTVDDLLGPDVRLLVVGINPGLWTAAVNAPFARPGNRFWPSLHAAGLTDWQIDCTAGLTTNDAMHLLSRGLGITNLVDRATVRADELTAEELRAGRRRVEGLVQGLHAGTGRLPVVAVAGITAYRTAWEDRGARLGRQEQTVAGAPLWVVPQPSGLNAHENIDSLAEKWRQVAAEVDWA</sequence>
<evidence type="ECO:0000259" key="4">
    <source>
        <dbReference type="Pfam" id="PF03167"/>
    </source>
</evidence>
<organism evidence="5 6">
    <name type="scientific">Kytococcus aerolatus</name>
    <dbReference type="NCBI Taxonomy" id="592308"/>
    <lineage>
        <taxon>Bacteria</taxon>
        <taxon>Bacillati</taxon>
        <taxon>Actinomycetota</taxon>
        <taxon>Actinomycetes</taxon>
        <taxon>Micrococcales</taxon>
        <taxon>Kytococcaceae</taxon>
        <taxon>Kytococcus</taxon>
    </lineage>
</organism>
<dbReference type="GO" id="GO:0004844">
    <property type="term" value="F:uracil DNA N-glycosylase activity"/>
    <property type="evidence" value="ECO:0007669"/>
    <property type="project" value="TreeGrafter"/>
</dbReference>
<protein>
    <submittedName>
        <fullName evidence="5">G/U mismatch-specific uracil-DNA glycosylase</fullName>
    </submittedName>
</protein>
<proteinExistence type="predicted"/>
<dbReference type="CDD" id="cd10028">
    <property type="entry name" value="UDG-F2_TDG_MUG"/>
    <property type="match status" value="1"/>
</dbReference>